<sequence length="101" mass="11484">MIRRPPTSLSVQESDVETLKAYRRAKMMEHNPNLTCSSFSSIRPDESGSVHDSHHGHHHHHHHHNYAREGSDEREDPGTQPGLSQQENHNPNQPLNGDNNT</sequence>
<feature type="region of interest" description="Disordered" evidence="1">
    <location>
        <begin position="23"/>
        <end position="101"/>
    </location>
</feature>
<evidence type="ECO:0000256" key="1">
    <source>
        <dbReference type="SAM" id="MobiDB-lite"/>
    </source>
</evidence>
<evidence type="ECO:0000313" key="3">
    <source>
        <dbReference type="Proteomes" id="UP000239563"/>
    </source>
</evidence>
<protein>
    <submittedName>
        <fullName evidence="2">Uncharacterized protein</fullName>
    </submittedName>
</protein>
<feature type="compositionally biased region" description="Polar residues" evidence="1">
    <location>
        <begin position="32"/>
        <end position="41"/>
    </location>
</feature>
<evidence type="ECO:0000313" key="2">
    <source>
        <dbReference type="EMBL" id="SJX61625.1"/>
    </source>
</evidence>
<gene>
    <name evidence="2" type="ORF">SRS1_12610</name>
</gene>
<feature type="compositionally biased region" description="Polar residues" evidence="1">
    <location>
        <begin position="81"/>
        <end position="101"/>
    </location>
</feature>
<dbReference type="AlphaFoldDB" id="A0A2N8U999"/>
<reference evidence="2 3" key="1">
    <citation type="submission" date="2017-02" db="EMBL/GenBank/DDBJ databases">
        <authorList>
            <person name="Peterson S.W."/>
        </authorList>
    </citation>
    <scope>NUCLEOTIDE SEQUENCE [LARGE SCALE GENOMIC DNA]</scope>
    <source>
        <strain evidence="2 3">SRS1_H2-8</strain>
    </source>
</reference>
<feature type="compositionally biased region" description="Basic residues" evidence="1">
    <location>
        <begin position="54"/>
        <end position="65"/>
    </location>
</feature>
<name>A0A2N8U999_9BASI</name>
<dbReference type="Proteomes" id="UP000239563">
    <property type="component" value="Chromosome III"/>
</dbReference>
<proteinExistence type="predicted"/>
<dbReference type="EMBL" id="LT795056">
    <property type="protein sequence ID" value="SJX61625.1"/>
    <property type="molecule type" value="Genomic_DNA"/>
</dbReference>
<accession>A0A2N8U999</accession>
<feature type="compositionally biased region" description="Basic and acidic residues" evidence="1">
    <location>
        <begin position="43"/>
        <end position="53"/>
    </location>
</feature>
<organism evidence="2 3">
    <name type="scientific">Sporisorium reilianum f. sp. reilianum</name>
    <dbReference type="NCBI Taxonomy" id="72559"/>
    <lineage>
        <taxon>Eukaryota</taxon>
        <taxon>Fungi</taxon>
        <taxon>Dikarya</taxon>
        <taxon>Basidiomycota</taxon>
        <taxon>Ustilaginomycotina</taxon>
        <taxon>Ustilaginomycetes</taxon>
        <taxon>Ustilaginales</taxon>
        <taxon>Ustilaginaceae</taxon>
        <taxon>Sporisorium</taxon>
    </lineage>
</organism>